<keyword evidence="1" id="KW-1133">Transmembrane helix</keyword>
<feature type="transmembrane region" description="Helical" evidence="1">
    <location>
        <begin position="51"/>
        <end position="71"/>
    </location>
</feature>
<keyword evidence="1" id="KW-0812">Transmembrane</keyword>
<organism evidence="2 3">
    <name type="scientific">Muricoprocola aceti</name>
    <dbReference type="NCBI Taxonomy" id="2981772"/>
    <lineage>
        <taxon>Bacteria</taxon>
        <taxon>Bacillati</taxon>
        <taxon>Bacillota</taxon>
        <taxon>Clostridia</taxon>
        <taxon>Lachnospirales</taxon>
        <taxon>Lachnospiraceae</taxon>
        <taxon>Muricoprocola</taxon>
    </lineage>
</organism>
<protein>
    <submittedName>
        <fullName evidence="2">Uncharacterized protein</fullName>
    </submittedName>
</protein>
<dbReference type="Proteomes" id="UP001652338">
    <property type="component" value="Unassembled WGS sequence"/>
</dbReference>
<keyword evidence="1" id="KW-0472">Membrane</keyword>
<proteinExistence type="predicted"/>
<reference evidence="2 3" key="1">
    <citation type="journal article" date="2021" name="ISME Commun">
        <title>Automated analysis of genomic sequences facilitates high-throughput and comprehensive description of bacteria.</title>
        <authorList>
            <person name="Hitch T.C.A."/>
        </authorList>
    </citation>
    <scope>NUCLEOTIDE SEQUENCE [LARGE SCALE GENOMIC DNA]</scope>
    <source>
        <strain evidence="2 3">Sanger_29</strain>
    </source>
</reference>
<evidence type="ECO:0000313" key="3">
    <source>
        <dbReference type="Proteomes" id="UP001652338"/>
    </source>
</evidence>
<gene>
    <name evidence="2" type="ORF">OCV47_03925</name>
</gene>
<dbReference type="RefSeq" id="WP_262653930.1">
    <property type="nucleotide sequence ID" value="NZ_JAOQKE010000003.1"/>
</dbReference>
<keyword evidence="3" id="KW-1185">Reference proteome</keyword>
<dbReference type="EMBL" id="JAOQKE010000003">
    <property type="protein sequence ID" value="MCU6724516.1"/>
    <property type="molecule type" value="Genomic_DNA"/>
</dbReference>
<comment type="caution">
    <text evidence="2">The sequence shown here is derived from an EMBL/GenBank/DDBJ whole genome shotgun (WGS) entry which is preliminary data.</text>
</comment>
<evidence type="ECO:0000256" key="1">
    <source>
        <dbReference type="SAM" id="Phobius"/>
    </source>
</evidence>
<name>A0ABT2SJ96_9FIRM</name>
<accession>A0ABT2SJ96</accession>
<sequence>MDNKMIIDSSDTGIVVTETKVTISDEKLNRMLSKTYEAAQKNSNKFKLHSLWSVCWSITGTLCMSLLTSSFNEIGSIDARSVTNWAIALCILFGIAGLVLVIWRINDKSSNDTESRDKAVNEIIEAFLH</sequence>
<evidence type="ECO:0000313" key="2">
    <source>
        <dbReference type="EMBL" id="MCU6724516.1"/>
    </source>
</evidence>
<feature type="transmembrane region" description="Helical" evidence="1">
    <location>
        <begin position="83"/>
        <end position="103"/>
    </location>
</feature>